<protein>
    <submittedName>
        <fullName evidence="1">Uncharacterized protein</fullName>
    </submittedName>
</protein>
<evidence type="ECO:0000313" key="2">
    <source>
        <dbReference type="Proteomes" id="UP000585721"/>
    </source>
</evidence>
<comment type="caution">
    <text evidence="1">The sequence shown here is derived from an EMBL/GenBank/DDBJ whole genome shotgun (WGS) entry which is preliminary data.</text>
</comment>
<accession>A0A841G6F8</accession>
<reference evidence="1 2" key="1">
    <citation type="submission" date="2020-08" db="EMBL/GenBank/DDBJ databases">
        <title>Genomic Encyclopedia of Type Strains, Phase IV (KMG-IV): sequencing the most valuable type-strain genomes for metagenomic binning, comparative biology and taxonomic classification.</title>
        <authorList>
            <person name="Goeker M."/>
        </authorList>
    </citation>
    <scope>NUCLEOTIDE SEQUENCE [LARGE SCALE GENOMIC DNA]</scope>
    <source>
        <strain evidence="1 2">DSM 22975</strain>
    </source>
</reference>
<sequence>MKQFIVTPHRLPPYHEQQIRRIIHTIEKMLRQNDSDKKR</sequence>
<proteinExistence type="predicted"/>
<keyword evidence="2" id="KW-1185">Reference proteome</keyword>
<dbReference type="AlphaFoldDB" id="A0A841G6F8"/>
<dbReference type="Proteomes" id="UP000585721">
    <property type="component" value="Unassembled WGS sequence"/>
</dbReference>
<evidence type="ECO:0000313" key="1">
    <source>
        <dbReference type="EMBL" id="MBB6054478.1"/>
    </source>
</evidence>
<name>A0A841G6F8_9GAMM</name>
<organism evidence="1 2">
    <name type="scientific">Tolumonas osonensis</name>
    <dbReference type="NCBI Taxonomy" id="675874"/>
    <lineage>
        <taxon>Bacteria</taxon>
        <taxon>Pseudomonadati</taxon>
        <taxon>Pseudomonadota</taxon>
        <taxon>Gammaproteobacteria</taxon>
        <taxon>Aeromonadales</taxon>
        <taxon>Aeromonadaceae</taxon>
        <taxon>Tolumonas</taxon>
    </lineage>
</organism>
<gene>
    <name evidence="1" type="ORF">HNR75_000343</name>
</gene>
<dbReference type="EMBL" id="JACHGR010000001">
    <property type="protein sequence ID" value="MBB6054478.1"/>
    <property type="molecule type" value="Genomic_DNA"/>
</dbReference>